<feature type="region of interest" description="Disordered" evidence="1">
    <location>
        <begin position="275"/>
        <end position="312"/>
    </location>
</feature>
<dbReference type="PhylomeDB" id="A0A0G4GID8"/>
<evidence type="ECO:0000256" key="1">
    <source>
        <dbReference type="SAM" id="MobiDB-lite"/>
    </source>
</evidence>
<dbReference type="Proteomes" id="UP000041254">
    <property type="component" value="Unassembled WGS sequence"/>
</dbReference>
<dbReference type="EMBL" id="CDMY01000677">
    <property type="protein sequence ID" value="CEM29599.1"/>
    <property type="molecule type" value="Genomic_DNA"/>
</dbReference>
<feature type="compositionally biased region" description="Gly residues" evidence="1">
    <location>
        <begin position="539"/>
        <end position="552"/>
    </location>
</feature>
<dbReference type="AlphaFoldDB" id="A0A0G4GID8"/>
<proteinExistence type="predicted"/>
<gene>
    <name evidence="3" type="ORF">Vbra_17850</name>
</gene>
<keyword evidence="4" id="KW-1185">Reference proteome</keyword>
<evidence type="ECO:0000313" key="3">
    <source>
        <dbReference type="EMBL" id="CEM29599.1"/>
    </source>
</evidence>
<dbReference type="InParanoid" id="A0A0G4GID8"/>
<protein>
    <recommendedName>
        <fullName evidence="5">Oocyst wall protein</fullName>
    </recommendedName>
</protein>
<accession>A0A0G4GID8</accession>
<feature type="compositionally biased region" description="Basic residues" evidence="1">
    <location>
        <begin position="300"/>
        <end position="309"/>
    </location>
</feature>
<feature type="compositionally biased region" description="Basic and acidic residues" evidence="1">
    <location>
        <begin position="278"/>
        <end position="287"/>
    </location>
</feature>
<keyword evidence="2" id="KW-0732">Signal</keyword>
<feature type="region of interest" description="Disordered" evidence="1">
    <location>
        <begin position="530"/>
        <end position="562"/>
    </location>
</feature>
<organism evidence="3 4">
    <name type="scientific">Vitrella brassicaformis (strain CCMP3155)</name>
    <dbReference type="NCBI Taxonomy" id="1169540"/>
    <lineage>
        <taxon>Eukaryota</taxon>
        <taxon>Sar</taxon>
        <taxon>Alveolata</taxon>
        <taxon>Colpodellida</taxon>
        <taxon>Vitrellaceae</taxon>
        <taxon>Vitrella</taxon>
    </lineage>
</organism>
<sequence>MARLSVGVVAAAVLLCVSVHAAPKKPGSGGSGGHGGGHHGHKDSTNLYELVQVPALPFCEHNDRFNIDEGLCVGIDRRTGVNPVSADCPKGTVLHGEKCRGKVYAMKGPKCRDDDAFYIPPETSLLKKPFPTWGMHKHPFMERHFDHVPNLAELQQPPKNVSRPKKVPDEERKPCAMDDLECIQEREQELLEGAGYCLESEVYFIPLRCPSNQFKKRDTDDGRRLCILEKKMDPTTEEVCSIHPVKNELGTLHEFGGKWNGSADHQHLAAMSLDGEGDERRLQKKGGDYSGYSKGEAVKKGKGGRKRGKDAKPGLGETAKVFGNKVCKTVKICPPSYKLHSGKCLQKIIIERSPDEDGCRDHWHYEEEFDACKKDHIREPVIDCPDKFQKHPHDPFKCYDHLSEDPENVICPCPSPGCKDISHHGSHKGDLGAVNGTGADVEPGTAGSYIYVAELGKCYIIIKYPPKYVCDHAEGFKLNEKTLQCQMRVPKGSIIPATHRKSGVEHPDEHMQAHVAFWRQERKRNKALAKSLKRNGGVVKYGGGGAGGGGKKGSAPPPPKKK</sequence>
<reference evidence="3 4" key="1">
    <citation type="submission" date="2014-11" db="EMBL/GenBank/DDBJ databases">
        <authorList>
            <person name="Zhu J."/>
            <person name="Qi W."/>
            <person name="Song R."/>
        </authorList>
    </citation>
    <scope>NUCLEOTIDE SEQUENCE [LARGE SCALE GENOMIC DNA]</scope>
</reference>
<evidence type="ECO:0000256" key="2">
    <source>
        <dbReference type="SAM" id="SignalP"/>
    </source>
</evidence>
<evidence type="ECO:0000313" key="4">
    <source>
        <dbReference type="Proteomes" id="UP000041254"/>
    </source>
</evidence>
<name>A0A0G4GID8_VITBC</name>
<feature type="signal peptide" evidence="2">
    <location>
        <begin position="1"/>
        <end position="21"/>
    </location>
</feature>
<feature type="chain" id="PRO_5005190225" description="Oocyst wall protein" evidence="2">
    <location>
        <begin position="22"/>
        <end position="562"/>
    </location>
</feature>
<dbReference type="VEuPathDB" id="CryptoDB:Vbra_17850"/>
<evidence type="ECO:0008006" key="5">
    <source>
        <dbReference type="Google" id="ProtNLM"/>
    </source>
</evidence>